<dbReference type="InterPro" id="IPR002634">
    <property type="entry name" value="BolA"/>
</dbReference>
<dbReference type="GO" id="GO:0016226">
    <property type="term" value="P:iron-sulfur cluster assembly"/>
    <property type="evidence" value="ECO:0007669"/>
    <property type="project" value="TreeGrafter"/>
</dbReference>
<dbReference type="PANTHER" id="PTHR46230">
    <property type="match status" value="1"/>
</dbReference>
<proteinExistence type="inferred from homology"/>
<dbReference type="EMBL" id="PQFF01000045">
    <property type="protein sequence ID" value="RHZ86674.1"/>
    <property type="molecule type" value="Genomic_DNA"/>
</dbReference>
<dbReference type="OrthoDB" id="411584at2759"/>
<name>A0A397JNC5_9GLOM</name>
<protein>
    <recommendedName>
        <fullName evidence="4">Bola-like protein</fullName>
    </recommendedName>
</protein>
<evidence type="ECO:0000256" key="1">
    <source>
        <dbReference type="RuleBase" id="RU003860"/>
    </source>
</evidence>
<keyword evidence="3" id="KW-1185">Reference proteome</keyword>
<sequence>MIRFKRTCVAFLHTMSGGPTYTSIQQKLMESLKPTTLEITNDSHLHAHHQAMKDVTSKETHFSVYVVSEQFEGKSLMQRHRLIYQLLDDELKSGVHALSIKAKTSKEIEQ</sequence>
<dbReference type="SUPFAM" id="SSF82657">
    <property type="entry name" value="BolA-like"/>
    <property type="match status" value="1"/>
</dbReference>
<dbReference type="PIRSF" id="PIRSF003113">
    <property type="entry name" value="BolA"/>
    <property type="match status" value="1"/>
</dbReference>
<comment type="similarity">
    <text evidence="1">Belongs to the BolA/IbaG family.</text>
</comment>
<dbReference type="Gene3D" id="3.30.300.90">
    <property type="entry name" value="BolA-like"/>
    <property type="match status" value="1"/>
</dbReference>
<evidence type="ECO:0000313" key="2">
    <source>
        <dbReference type="EMBL" id="RHZ86674.1"/>
    </source>
</evidence>
<evidence type="ECO:0000313" key="3">
    <source>
        <dbReference type="Proteomes" id="UP000266861"/>
    </source>
</evidence>
<evidence type="ECO:0008006" key="4">
    <source>
        <dbReference type="Google" id="ProtNLM"/>
    </source>
</evidence>
<dbReference type="PANTHER" id="PTHR46230:SF7">
    <property type="entry name" value="BOLA-LIKE PROTEIN 1"/>
    <property type="match status" value="1"/>
</dbReference>
<gene>
    <name evidence="2" type="ORF">Glove_48g62</name>
</gene>
<reference evidence="2 3" key="1">
    <citation type="submission" date="2018-08" db="EMBL/GenBank/DDBJ databases">
        <title>Genome and evolution of the arbuscular mycorrhizal fungus Diversispora epigaea (formerly Glomus versiforme) and its bacterial endosymbionts.</title>
        <authorList>
            <person name="Sun X."/>
            <person name="Fei Z."/>
            <person name="Harrison M."/>
        </authorList>
    </citation>
    <scope>NUCLEOTIDE SEQUENCE [LARGE SCALE GENOMIC DNA]</scope>
    <source>
        <strain evidence="2 3">IT104</strain>
    </source>
</reference>
<dbReference type="InterPro" id="IPR036065">
    <property type="entry name" value="BolA-like_sf"/>
</dbReference>
<dbReference type="AlphaFoldDB" id="A0A397JNC5"/>
<accession>A0A397JNC5</accession>
<dbReference type="STRING" id="1348612.A0A397JNC5"/>
<comment type="caution">
    <text evidence="2">The sequence shown here is derived from an EMBL/GenBank/DDBJ whole genome shotgun (WGS) entry which is preliminary data.</text>
</comment>
<dbReference type="Pfam" id="PF01722">
    <property type="entry name" value="BolA"/>
    <property type="match status" value="1"/>
</dbReference>
<dbReference type="Proteomes" id="UP000266861">
    <property type="component" value="Unassembled WGS sequence"/>
</dbReference>
<organism evidence="2 3">
    <name type="scientific">Diversispora epigaea</name>
    <dbReference type="NCBI Taxonomy" id="1348612"/>
    <lineage>
        <taxon>Eukaryota</taxon>
        <taxon>Fungi</taxon>
        <taxon>Fungi incertae sedis</taxon>
        <taxon>Mucoromycota</taxon>
        <taxon>Glomeromycotina</taxon>
        <taxon>Glomeromycetes</taxon>
        <taxon>Diversisporales</taxon>
        <taxon>Diversisporaceae</taxon>
        <taxon>Diversispora</taxon>
    </lineage>
</organism>